<feature type="compositionally biased region" description="Polar residues" evidence="2">
    <location>
        <begin position="283"/>
        <end position="297"/>
    </location>
</feature>
<dbReference type="Proteomes" id="UP000642070">
    <property type="component" value="Unassembled WGS sequence"/>
</dbReference>
<reference evidence="4" key="2">
    <citation type="submission" date="2020-09" db="EMBL/GenBank/DDBJ databases">
        <authorList>
            <person name="Sun Q."/>
            <person name="Ohkuma M."/>
        </authorList>
    </citation>
    <scope>NUCLEOTIDE SEQUENCE</scope>
    <source>
        <strain evidence="4">JCM 19831</strain>
    </source>
</reference>
<dbReference type="Pfam" id="PF01025">
    <property type="entry name" value="GrpE"/>
    <property type="match status" value="1"/>
</dbReference>
<keyword evidence="5" id="KW-1185">Reference proteome</keyword>
<dbReference type="GO" id="GO:0000774">
    <property type="term" value="F:adenyl-nucleotide exchange factor activity"/>
    <property type="evidence" value="ECO:0007669"/>
    <property type="project" value="InterPro"/>
</dbReference>
<dbReference type="SUPFAM" id="SSF51064">
    <property type="entry name" value="Head domain of nucleotide exchange factor GrpE"/>
    <property type="match status" value="1"/>
</dbReference>
<feature type="compositionally biased region" description="Polar residues" evidence="2">
    <location>
        <begin position="1"/>
        <end position="12"/>
    </location>
</feature>
<name>A0A917WW23_9ACTN</name>
<gene>
    <name evidence="4" type="ORF">GCM10007977_044370</name>
</gene>
<evidence type="ECO:0000313" key="4">
    <source>
        <dbReference type="EMBL" id="GGM37986.1"/>
    </source>
</evidence>
<dbReference type="Gene3D" id="2.30.22.10">
    <property type="entry name" value="Head domain of nucleotide exchange factor GrpE"/>
    <property type="match status" value="1"/>
</dbReference>
<dbReference type="AlphaFoldDB" id="A0A917WW23"/>
<organism evidence="4 5">
    <name type="scientific">Dactylosporangium sucinum</name>
    <dbReference type="NCBI Taxonomy" id="1424081"/>
    <lineage>
        <taxon>Bacteria</taxon>
        <taxon>Bacillati</taxon>
        <taxon>Actinomycetota</taxon>
        <taxon>Actinomycetes</taxon>
        <taxon>Micromonosporales</taxon>
        <taxon>Micromonosporaceae</taxon>
        <taxon>Dactylosporangium</taxon>
    </lineage>
</organism>
<keyword evidence="1" id="KW-0143">Chaperone</keyword>
<feature type="compositionally biased region" description="Polar residues" evidence="2">
    <location>
        <begin position="98"/>
        <end position="120"/>
    </location>
</feature>
<dbReference type="GO" id="GO:0051087">
    <property type="term" value="F:protein-folding chaperone binding"/>
    <property type="evidence" value="ECO:0007669"/>
    <property type="project" value="InterPro"/>
</dbReference>
<evidence type="ECO:0000256" key="2">
    <source>
        <dbReference type="SAM" id="MobiDB-lite"/>
    </source>
</evidence>
<feature type="region of interest" description="Disordered" evidence="2">
    <location>
        <begin position="273"/>
        <end position="297"/>
    </location>
</feature>
<dbReference type="InterPro" id="IPR009012">
    <property type="entry name" value="GrpE_head"/>
</dbReference>
<feature type="transmembrane region" description="Helical" evidence="3">
    <location>
        <begin position="133"/>
        <end position="153"/>
    </location>
</feature>
<accession>A0A917WW23</accession>
<evidence type="ECO:0000256" key="3">
    <source>
        <dbReference type="SAM" id="Phobius"/>
    </source>
</evidence>
<feature type="region of interest" description="Disordered" evidence="2">
    <location>
        <begin position="1"/>
        <end position="27"/>
    </location>
</feature>
<comment type="caution">
    <text evidence="4">The sequence shown here is derived from an EMBL/GenBank/DDBJ whole genome shotgun (WGS) entry which is preliminary data.</text>
</comment>
<feature type="region of interest" description="Disordered" evidence="2">
    <location>
        <begin position="69"/>
        <end position="120"/>
    </location>
</feature>
<keyword evidence="3" id="KW-0812">Transmembrane</keyword>
<protein>
    <recommendedName>
        <fullName evidence="6">Nucleotide exchange factor GrpE</fullName>
    </recommendedName>
</protein>
<dbReference type="InterPro" id="IPR000740">
    <property type="entry name" value="GrpE"/>
</dbReference>
<proteinExistence type="predicted"/>
<keyword evidence="3" id="KW-1133">Transmembrane helix</keyword>
<evidence type="ECO:0000256" key="1">
    <source>
        <dbReference type="ARBA" id="ARBA00023186"/>
    </source>
</evidence>
<dbReference type="GO" id="GO:0042803">
    <property type="term" value="F:protein homodimerization activity"/>
    <property type="evidence" value="ECO:0007669"/>
    <property type="project" value="InterPro"/>
</dbReference>
<dbReference type="GO" id="GO:0006457">
    <property type="term" value="P:protein folding"/>
    <property type="evidence" value="ECO:0007669"/>
    <property type="project" value="InterPro"/>
</dbReference>
<dbReference type="EMBL" id="BMPI01000021">
    <property type="protein sequence ID" value="GGM37986.1"/>
    <property type="molecule type" value="Genomic_DNA"/>
</dbReference>
<reference evidence="4" key="1">
    <citation type="journal article" date="2014" name="Int. J. Syst. Evol. Microbiol.">
        <title>Complete genome sequence of Corynebacterium casei LMG S-19264T (=DSM 44701T), isolated from a smear-ripened cheese.</title>
        <authorList>
            <consortium name="US DOE Joint Genome Institute (JGI-PGF)"/>
            <person name="Walter F."/>
            <person name="Albersmeier A."/>
            <person name="Kalinowski J."/>
            <person name="Ruckert C."/>
        </authorList>
    </citation>
    <scope>NUCLEOTIDE SEQUENCE</scope>
    <source>
        <strain evidence="4">JCM 19831</strain>
    </source>
</reference>
<keyword evidence="3" id="KW-0472">Membrane</keyword>
<feature type="compositionally biased region" description="Gly residues" evidence="2">
    <location>
        <begin position="69"/>
        <end position="94"/>
    </location>
</feature>
<evidence type="ECO:0008006" key="6">
    <source>
        <dbReference type="Google" id="ProtNLM"/>
    </source>
</evidence>
<sequence length="297" mass="29457">MPGSRNTAQMPTVSPVRGPHPQEPKMSSNSLRLVAVAVALFVAVLTGAATGLLSGAPDCPAVTVTPGAQGGGHSSAPAGDGGGAAAGVGIGDAMGGSTPKQQPEQQSTAPAGQPQAQTVPACDKQQSFGFQPALVAFAGALFLGAALLLLLLLSSRKAPAAAGQTGQAGRGAPAGGGAADADRRALVQACIYVRDRVTSKALGDRLGAALAEAGVTVLEPVGVRFDPAHHEAGGTTPASDPSQVGQISAVEVPGYVDRDGRVLRAPIVTVYQAPRTAGGPTGAHQTVTQQPRKGQQR</sequence>
<evidence type="ECO:0000313" key="5">
    <source>
        <dbReference type="Proteomes" id="UP000642070"/>
    </source>
</evidence>
<feature type="transmembrane region" description="Helical" evidence="3">
    <location>
        <begin position="33"/>
        <end position="53"/>
    </location>
</feature>